<accession>A0A9K3LPH4</accession>
<dbReference type="PANTHER" id="PTHR12790">
    <property type="entry name" value="TRANSCRIPTION INITIATION FACTOR IA RRN3"/>
    <property type="match status" value="1"/>
</dbReference>
<dbReference type="Proteomes" id="UP000693970">
    <property type="component" value="Unassembled WGS sequence"/>
</dbReference>
<dbReference type="Pfam" id="PF05327">
    <property type="entry name" value="RRN3"/>
    <property type="match status" value="1"/>
</dbReference>
<dbReference type="GO" id="GO:0006361">
    <property type="term" value="P:transcription initiation at RNA polymerase I promoter"/>
    <property type="evidence" value="ECO:0007669"/>
    <property type="project" value="InterPro"/>
</dbReference>
<dbReference type="GO" id="GO:0001181">
    <property type="term" value="F:RNA polymerase I general transcription initiation factor activity"/>
    <property type="evidence" value="ECO:0007669"/>
    <property type="project" value="InterPro"/>
</dbReference>
<evidence type="ECO:0000256" key="2">
    <source>
        <dbReference type="SAM" id="MobiDB-lite"/>
    </source>
</evidence>
<feature type="compositionally biased region" description="Polar residues" evidence="2">
    <location>
        <begin position="1"/>
        <end position="31"/>
    </location>
</feature>
<dbReference type="GO" id="GO:0003743">
    <property type="term" value="F:translation initiation factor activity"/>
    <property type="evidence" value="ECO:0007669"/>
    <property type="project" value="UniProtKB-KW"/>
</dbReference>
<dbReference type="PANTHER" id="PTHR12790:SF0">
    <property type="entry name" value="RNA POLYMERASE I-SPECIFIC TRANSCRIPTION INITIATION FACTOR RRN3-RELATED"/>
    <property type="match status" value="1"/>
</dbReference>
<dbReference type="AlphaFoldDB" id="A0A9K3LPH4"/>
<sequence length="821" mass="92182">MTAAVSSSEMEANSVVSDLTMSQPSSKSISWDYSPDRTAAMETIDEGGDEENPVPTVTPRAKEPRGRASSGKSDLVVSYEIPRCEVPPQSEMDPIEKFVVNAIRSQEPTLTVGSDSESIVPPDPSHVEGYQAIINSFKRPNDPRLLLKLMIALRTAGNGSVLNQLALGNTHAQLVHLIIRFNPTRPPHNYQDIFVGDHEEMLKVYKDFSICDAHFHLLLAMVSAKSTHVLPILAAAWKVLTKHGPIDDERLSHRLHSMIFNVLRLVPKSTSDLFPIMSTGFPFYSWNKEFLVWYVKQCFQVLEYLPSIRQRLLELIIDKCLEIDVNIFIKDNGDAIIDEEELAAAKEQKCHVNDDDDTMKVPGKTETEDQIDELSDKLDALLELLFRHIHGFQKDSAAVHEIFQELLPIFESSILTTHKSKFVQYCIFLICGMASESASSDPDSESILYREFASKLLEIVVDPYRATSSRQSGACYLASFISRASFVSAETVCESISALLSWAEAYIESLGNDAIRASDARTQSEFHSLFYTVCQASFYIMCFRGQEAIQYYRSAVSTRCSEEMSVDDEHSFSPCAEVDCINLSNERWTALCGHPLQPLRFCLESVRSEFLHVAHFFELIEGNTLDKLVADAKRLSTGRVNKKAASVISTAATLERRRQTGGVGGLGRGSNPLKSFFPFDPLLLRQSHEYIEPFYRFWQGPVEEENVLVIDDVDGHSIEEPAFEMDDTLDALEDAAERQDETEGNDSDDDELSGHNEDDDGSDDDEQSVTEHTDNDDDENDDGEDPIYGTPEPSQHKLLQQKAWTETLKRPRSYSMENGSW</sequence>
<gene>
    <name evidence="3" type="ORF">IV203_037723</name>
</gene>
<evidence type="ECO:0000313" key="4">
    <source>
        <dbReference type="Proteomes" id="UP000693970"/>
    </source>
</evidence>
<organism evidence="3 4">
    <name type="scientific">Nitzschia inconspicua</name>
    <dbReference type="NCBI Taxonomy" id="303405"/>
    <lineage>
        <taxon>Eukaryota</taxon>
        <taxon>Sar</taxon>
        <taxon>Stramenopiles</taxon>
        <taxon>Ochrophyta</taxon>
        <taxon>Bacillariophyta</taxon>
        <taxon>Bacillariophyceae</taxon>
        <taxon>Bacillariophycidae</taxon>
        <taxon>Bacillariales</taxon>
        <taxon>Bacillariaceae</taxon>
        <taxon>Nitzschia</taxon>
    </lineage>
</organism>
<reference evidence="3" key="1">
    <citation type="journal article" date="2021" name="Sci. Rep.">
        <title>Diploid genomic architecture of Nitzschia inconspicua, an elite biomass production diatom.</title>
        <authorList>
            <person name="Oliver A."/>
            <person name="Podell S."/>
            <person name="Pinowska A."/>
            <person name="Traller J.C."/>
            <person name="Smith S.R."/>
            <person name="McClure R."/>
            <person name="Beliaev A."/>
            <person name="Bohutskyi P."/>
            <person name="Hill E.A."/>
            <person name="Rabines A."/>
            <person name="Zheng H."/>
            <person name="Allen L.Z."/>
            <person name="Kuo A."/>
            <person name="Grigoriev I.V."/>
            <person name="Allen A.E."/>
            <person name="Hazlebeck D."/>
            <person name="Allen E.E."/>
        </authorList>
    </citation>
    <scope>NUCLEOTIDE SEQUENCE</scope>
    <source>
        <strain evidence="3">Hildebrandi</strain>
    </source>
</reference>
<proteinExistence type="inferred from homology"/>
<keyword evidence="3" id="KW-0648">Protein biosynthesis</keyword>
<comment type="caution">
    <text evidence="3">The sequence shown here is derived from an EMBL/GenBank/DDBJ whole genome shotgun (WGS) entry which is preliminary data.</text>
</comment>
<dbReference type="InterPro" id="IPR007991">
    <property type="entry name" value="RNA_pol_I_trans_ini_fac_RRN3"/>
</dbReference>
<keyword evidence="3" id="KW-0396">Initiation factor</keyword>
<protein>
    <submittedName>
        <fullName evidence="3">RNA polymerase I specific transcription initiation factor RRN3</fullName>
    </submittedName>
</protein>
<feature type="region of interest" description="Disordered" evidence="2">
    <location>
        <begin position="1"/>
        <end position="74"/>
    </location>
</feature>
<reference evidence="3" key="2">
    <citation type="submission" date="2021-04" db="EMBL/GenBank/DDBJ databases">
        <authorList>
            <person name="Podell S."/>
        </authorList>
    </citation>
    <scope>NUCLEOTIDE SEQUENCE</scope>
    <source>
        <strain evidence="3">Hildebrandi</strain>
    </source>
</reference>
<dbReference type="GO" id="GO:0001042">
    <property type="term" value="F:RNA polymerase I core binding"/>
    <property type="evidence" value="ECO:0007669"/>
    <property type="project" value="TreeGrafter"/>
</dbReference>
<dbReference type="GO" id="GO:0005634">
    <property type="term" value="C:nucleus"/>
    <property type="evidence" value="ECO:0007669"/>
    <property type="project" value="TreeGrafter"/>
</dbReference>
<evidence type="ECO:0000256" key="1">
    <source>
        <dbReference type="ARBA" id="ARBA00010098"/>
    </source>
</evidence>
<dbReference type="OrthoDB" id="26970at2759"/>
<feature type="region of interest" description="Disordered" evidence="2">
    <location>
        <begin position="736"/>
        <end position="821"/>
    </location>
</feature>
<dbReference type="EMBL" id="JAGRRH010000009">
    <property type="protein sequence ID" value="KAG7364521.1"/>
    <property type="molecule type" value="Genomic_DNA"/>
</dbReference>
<evidence type="ECO:0000313" key="3">
    <source>
        <dbReference type="EMBL" id="KAG7364521.1"/>
    </source>
</evidence>
<name>A0A9K3LPH4_9STRA</name>
<feature type="compositionally biased region" description="Acidic residues" evidence="2">
    <location>
        <begin position="742"/>
        <end position="785"/>
    </location>
</feature>
<comment type="similarity">
    <text evidence="1">Belongs to the RRN3 family.</text>
</comment>
<keyword evidence="4" id="KW-1185">Reference proteome</keyword>
<feature type="compositionally biased region" description="Acidic residues" evidence="2">
    <location>
        <begin position="43"/>
        <end position="52"/>
    </location>
</feature>